<reference evidence="3 4" key="1">
    <citation type="submission" date="2024-09" db="EMBL/GenBank/DDBJ databases">
        <title>Rethinking Asexuality: The Enigmatic Case of Functional Sexual Genes in Lepraria (Stereocaulaceae).</title>
        <authorList>
            <person name="Doellman M."/>
            <person name="Sun Y."/>
            <person name="Barcenas-Pena A."/>
            <person name="Lumbsch H.T."/>
            <person name="Grewe F."/>
        </authorList>
    </citation>
    <scope>NUCLEOTIDE SEQUENCE [LARGE SCALE GENOMIC DNA]</scope>
    <source>
        <strain evidence="3 4">Mercado 3170</strain>
    </source>
</reference>
<accession>A0ABR4AE73</accession>
<keyword evidence="2" id="KW-1133">Transmembrane helix</keyword>
<keyword evidence="2" id="KW-0472">Membrane</keyword>
<dbReference type="EMBL" id="JBEFKJ010000010">
    <property type="protein sequence ID" value="KAL2043749.1"/>
    <property type="molecule type" value="Genomic_DNA"/>
</dbReference>
<comment type="caution">
    <text evidence="3">The sequence shown here is derived from an EMBL/GenBank/DDBJ whole genome shotgun (WGS) entry which is preliminary data.</text>
</comment>
<feature type="transmembrane region" description="Helical" evidence="2">
    <location>
        <begin position="56"/>
        <end position="75"/>
    </location>
</feature>
<feature type="region of interest" description="Disordered" evidence="1">
    <location>
        <begin position="149"/>
        <end position="168"/>
    </location>
</feature>
<keyword evidence="4" id="KW-1185">Reference proteome</keyword>
<protein>
    <submittedName>
        <fullName evidence="3">Uncharacterized protein</fullName>
    </submittedName>
</protein>
<proteinExistence type="predicted"/>
<dbReference type="Proteomes" id="UP001590950">
    <property type="component" value="Unassembled WGS sequence"/>
</dbReference>
<name>A0ABR4AE73_9LECA</name>
<keyword evidence="2" id="KW-0812">Transmembrane</keyword>
<evidence type="ECO:0000256" key="2">
    <source>
        <dbReference type="SAM" id="Phobius"/>
    </source>
</evidence>
<sequence>MQQPPRCHLTLHWKLMRPLLGQCWSKSYMGCGIPRPLISSHPQILLRKKKFQNMHLSTLSSFLAALAFLVVPNYTSPMPFSEHKLEEINALRAEGVSEAAIAARFPRSLILPAGAPLANAQPYPIVHSTEVLDATGVEMTAKFRHAQGRKRRLTQSVGQRGQEMGARF</sequence>
<gene>
    <name evidence="3" type="ORF">N7G274_003268</name>
</gene>
<evidence type="ECO:0000256" key="1">
    <source>
        <dbReference type="SAM" id="MobiDB-lite"/>
    </source>
</evidence>
<evidence type="ECO:0000313" key="4">
    <source>
        <dbReference type="Proteomes" id="UP001590950"/>
    </source>
</evidence>
<evidence type="ECO:0000313" key="3">
    <source>
        <dbReference type="EMBL" id="KAL2043749.1"/>
    </source>
</evidence>
<organism evidence="3 4">
    <name type="scientific">Stereocaulon virgatum</name>
    <dbReference type="NCBI Taxonomy" id="373712"/>
    <lineage>
        <taxon>Eukaryota</taxon>
        <taxon>Fungi</taxon>
        <taxon>Dikarya</taxon>
        <taxon>Ascomycota</taxon>
        <taxon>Pezizomycotina</taxon>
        <taxon>Lecanoromycetes</taxon>
        <taxon>OSLEUM clade</taxon>
        <taxon>Lecanoromycetidae</taxon>
        <taxon>Lecanorales</taxon>
        <taxon>Lecanorineae</taxon>
        <taxon>Stereocaulaceae</taxon>
        <taxon>Stereocaulon</taxon>
    </lineage>
</organism>